<dbReference type="EMBL" id="DF977462">
    <property type="protein sequence ID" value="GAW25975.1"/>
    <property type="molecule type" value="Genomic_DNA"/>
</dbReference>
<dbReference type="Proteomes" id="UP000054516">
    <property type="component" value="Unassembled WGS sequence"/>
</dbReference>
<feature type="region of interest" description="Disordered" evidence="1">
    <location>
        <begin position="1"/>
        <end position="30"/>
    </location>
</feature>
<proteinExistence type="predicted"/>
<feature type="region of interest" description="Disordered" evidence="1">
    <location>
        <begin position="71"/>
        <end position="92"/>
    </location>
</feature>
<evidence type="ECO:0000313" key="2">
    <source>
        <dbReference type="EMBL" id="GAW25975.1"/>
    </source>
</evidence>
<sequence length="92" mass="10292">MFLSYGRWPQNPRVQFQSRPPTRGTKTECPVDPLISEITDTAAEFEGPPWCRDRILPRDFALLAIIEETGRSRDASPAWGTQATSESTLGLV</sequence>
<evidence type="ECO:0000313" key="3">
    <source>
        <dbReference type="Proteomes" id="UP000054516"/>
    </source>
</evidence>
<protein>
    <submittedName>
        <fullName evidence="2">Uncharacterized protein</fullName>
    </submittedName>
</protein>
<feature type="compositionally biased region" description="Polar residues" evidence="1">
    <location>
        <begin position="79"/>
        <end position="92"/>
    </location>
</feature>
<organism evidence="2">
    <name type="scientific">Rosellinia necatrix</name>
    <name type="common">White root-rot fungus</name>
    <dbReference type="NCBI Taxonomy" id="77044"/>
    <lineage>
        <taxon>Eukaryota</taxon>
        <taxon>Fungi</taxon>
        <taxon>Dikarya</taxon>
        <taxon>Ascomycota</taxon>
        <taxon>Pezizomycotina</taxon>
        <taxon>Sordariomycetes</taxon>
        <taxon>Xylariomycetidae</taxon>
        <taxon>Xylariales</taxon>
        <taxon>Xylariaceae</taxon>
        <taxon>Rosellinia</taxon>
    </lineage>
</organism>
<name>A0A1S8A7R3_ROSNE</name>
<accession>A0A1S8A7R3</accession>
<gene>
    <name evidence="2" type="ORF">SAMD00023353_1700940</name>
</gene>
<dbReference type="AlphaFoldDB" id="A0A1S8A7R3"/>
<evidence type="ECO:0000256" key="1">
    <source>
        <dbReference type="SAM" id="MobiDB-lite"/>
    </source>
</evidence>
<keyword evidence="3" id="KW-1185">Reference proteome</keyword>
<reference evidence="2" key="1">
    <citation type="submission" date="2016-03" db="EMBL/GenBank/DDBJ databases">
        <title>Draft genome sequence of Rosellinia necatrix.</title>
        <authorList>
            <person name="Kanematsu S."/>
        </authorList>
    </citation>
    <scope>NUCLEOTIDE SEQUENCE [LARGE SCALE GENOMIC DNA]</scope>
    <source>
        <strain evidence="2">W97</strain>
    </source>
</reference>